<dbReference type="Proteomes" id="UP000095287">
    <property type="component" value="Unplaced"/>
</dbReference>
<feature type="chain" id="PRO_5009312055" evidence="1">
    <location>
        <begin position="21"/>
        <end position="184"/>
    </location>
</feature>
<protein>
    <submittedName>
        <fullName evidence="3">Thyroglobulin type-1 domain-containing protein</fullName>
    </submittedName>
</protein>
<dbReference type="AlphaFoldDB" id="A0A1I7YE06"/>
<reference evidence="3" key="1">
    <citation type="submission" date="2016-11" db="UniProtKB">
        <authorList>
            <consortium name="WormBaseParasite"/>
        </authorList>
    </citation>
    <scope>IDENTIFICATION</scope>
</reference>
<dbReference type="WBParaSite" id="L893_g15401.t1">
    <property type="protein sequence ID" value="L893_g15401.t1"/>
    <property type="gene ID" value="L893_g15401"/>
</dbReference>
<accession>A0A1I7YE06</accession>
<evidence type="ECO:0000256" key="1">
    <source>
        <dbReference type="SAM" id="SignalP"/>
    </source>
</evidence>
<sequence>MYKLCQRLLILLLLVSAVLCCTPMAPTKDNETPIVEKPNVAKPEEQRKCPDGEVFQKTEGGVDYCWPEGESLQKVENGKAICCKQGTVLKGVFNGAAKCCKMDYNYDAGSGICCGKGFFYRANGNDWRCCNKEYNILARAPNGKTVCCNDVQPKAVNHEDGYAGCCQTLYNKLILVAGNYQCSI</sequence>
<proteinExistence type="predicted"/>
<evidence type="ECO:0000313" key="3">
    <source>
        <dbReference type="WBParaSite" id="L893_g15401.t1"/>
    </source>
</evidence>
<feature type="signal peptide" evidence="1">
    <location>
        <begin position="1"/>
        <end position="20"/>
    </location>
</feature>
<keyword evidence="1" id="KW-0732">Signal</keyword>
<organism evidence="2 3">
    <name type="scientific">Steinernema glaseri</name>
    <dbReference type="NCBI Taxonomy" id="37863"/>
    <lineage>
        <taxon>Eukaryota</taxon>
        <taxon>Metazoa</taxon>
        <taxon>Ecdysozoa</taxon>
        <taxon>Nematoda</taxon>
        <taxon>Chromadorea</taxon>
        <taxon>Rhabditida</taxon>
        <taxon>Tylenchina</taxon>
        <taxon>Panagrolaimomorpha</taxon>
        <taxon>Strongyloidoidea</taxon>
        <taxon>Steinernematidae</taxon>
        <taxon>Steinernema</taxon>
    </lineage>
</organism>
<evidence type="ECO:0000313" key="2">
    <source>
        <dbReference type="Proteomes" id="UP000095287"/>
    </source>
</evidence>
<name>A0A1I7YE06_9BILA</name>
<keyword evidence="2" id="KW-1185">Reference proteome</keyword>